<dbReference type="Pfam" id="PF24883">
    <property type="entry name" value="NPHP3_N"/>
    <property type="match status" value="1"/>
</dbReference>
<dbReference type="PANTHER" id="PTHR10039">
    <property type="entry name" value="AMELOGENIN"/>
    <property type="match status" value="1"/>
</dbReference>
<reference evidence="4" key="1">
    <citation type="submission" date="2020-11" db="EMBL/GenBank/DDBJ databases">
        <authorList>
            <consortium name="DOE Joint Genome Institute"/>
            <person name="Ahrendt S."/>
            <person name="Riley R."/>
            <person name="Andreopoulos W."/>
            <person name="Labutti K."/>
            <person name="Pangilinan J."/>
            <person name="Ruiz-Duenas F.J."/>
            <person name="Barrasa J.M."/>
            <person name="Sanchez-Garcia M."/>
            <person name="Camarero S."/>
            <person name="Miyauchi S."/>
            <person name="Serrano A."/>
            <person name="Linde D."/>
            <person name="Babiker R."/>
            <person name="Drula E."/>
            <person name="Ayuso-Fernandez I."/>
            <person name="Pacheco R."/>
            <person name="Padilla G."/>
            <person name="Ferreira P."/>
            <person name="Barriuso J."/>
            <person name="Kellner H."/>
            <person name="Castanera R."/>
            <person name="Alfaro M."/>
            <person name="Ramirez L."/>
            <person name="Pisabarro A.G."/>
            <person name="Kuo A."/>
            <person name="Tritt A."/>
            <person name="Lipzen A."/>
            <person name="He G."/>
            <person name="Yan M."/>
            <person name="Ng V."/>
            <person name="Cullen D."/>
            <person name="Martin F."/>
            <person name="Rosso M.-N."/>
            <person name="Henrissat B."/>
            <person name="Hibbett D."/>
            <person name="Martinez A.T."/>
            <person name="Grigoriev I.V."/>
        </authorList>
    </citation>
    <scope>NUCLEOTIDE SEQUENCE</scope>
    <source>
        <strain evidence="4">CBS 506.95</strain>
    </source>
</reference>
<dbReference type="InterPro" id="IPR056884">
    <property type="entry name" value="NPHP3-like_N"/>
</dbReference>
<dbReference type="Proteomes" id="UP000807306">
    <property type="component" value="Unassembled WGS sequence"/>
</dbReference>
<dbReference type="InterPro" id="IPR027417">
    <property type="entry name" value="P-loop_NTPase"/>
</dbReference>
<dbReference type="Gene3D" id="3.40.50.300">
    <property type="entry name" value="P-loop containing nucleotide triphosphate hydrolases"/>
    <property type="match status" value="1"/>
</dbReference>
<comment type="caution">
    <text evidence="4">The sequence shown here is derived from an EMBL/GenBank/DDBJ whole genome shotgun (WGS) entry which is preliminary data.</text>
</comment>
<dbReference type="SUPFAM" id="SSF52540">
    <property type="entry name" value="P-loop containing nucleoside triphosphate hydrolases"/>
    <property type="match status" value="1"/>
</dbReference>
<evidence type="ECO:0000256" key="1">
    <source>
        <dbReference type="ARBA" id="ARBA00022737"/>
    </source>
</evidence>
<organism evidence="4 5">
    <name type="scientific">Crepidotus variabilis</name>
    <dbReference type="NCBI Taxonomy" id="179855"/>
    <lineage>
        <taxon>Eukaryota</taxon>
        <taxon>Fungi</taxon>
        <taxon>Dikarya</taxon>
        <taxon>Basidiomycota</taxon>
        <taxon>Agaricomycotina</taxon>
        <taxon>Agaricomycetes</taxon>
        <taxon>Agaricomycetidae</taxon>
        <taxon>Agaricales</taxon>
        <taxon>Agaricineae</taxon>
        <taxon>Crepidotaceae</taxon>
        <taxon>Crepidotus</taxon>
    </lineage>
</organism>
<evidence type="ECO:0000313" key="4">
    <source>
        <dbReference type="EMBL" id="KAF9530767.1"/>
    </source>
</evidence>
<evidence type="ECO:0000256" key="2">
    <source>
        <dbReference type="SAM" id="MobiDB-lite"/>
    </source>
</evidence>
<evidence type="ECO:0000313" key="5">
    <source>
        <dbReference type="Proteomes" id="UP000807306"/>
    </source>
</evidence>
<dbReference type="OrthoDB" id="3014077at2759"/>
<proteinExistence type="predicted"/>
<name>A0A9P6EKK0_9AGAR</name>
<dbReference type="AlphaFoldDB" id="A0A9P6EKK0"/>
<protein>
    <recommendedName>
        <fullName evidence="3">Nephrocystin 3-like N-terminal domain-containing protein</fullName>
    </recommendedName>
</protein>
<feature type="region of interest" description="Disordered" evidence="2">
    <location>
        <begin position="1"/>
        <end position="21"/>
    </location>
</feature>
<dbReference type="EMBL" id="MU157838">
    <property type="protein sequence ID" value="KAF9530767.1"/>
    <property type="molecule type" value="Genomic_DNA"/>
</dbReference>
<feature type="domain" description="Nephrocystin 3-like N-terminal" evidence="3">
    <location>
        <begin position="105"/>
        <end position="262"/>
    </location>
</feature>
<sequence>MSLNSPQMRRDGGLPGSTSTSFFNQASQVQNTGTMNIRVENNSNVHSSQTSGKNPKELLLSHCALDALVDSNERFDPPKCAPHTRDAIQTDIVDWANILILSGLVMWLTGSAGSGKSAIAQTIAERFIREGIPCAGFFFSRISGSSTRVDGDRLLPTIIYQLTLLIPEYKAAVMKKLNKDPAMFQRSRGSQMSALFTKPLQQFSLRRIFRELRGGRPTPLVIIIDGLDECRNPQVQCDLLRVIADAATSIRRRPVRFLIASRPEAHLTRTFDQHRNFREGGLRRINLDDDQDAAVAILTFLRQEICKIHEEHPLRNHLDPSWPSQEILDFIVSKSSPQFILASTIMSYVASPKHRPTERLSAIVEILNQPTASVTDKPLQRMDMLYTFIFDGIEEEHRELVEAILGILHLASLEEYQLPLITSEFLEKTLCLEPGEVYLRLEPLASVIQLPESPITPIKSLHASLFDFLLSSARSKDLALDLNHAHAGLLGRKLLQDPEETLQESIVIPPSPIIRMALEGLVNKISSNRSNISCGY</sequence>
<gene>
    <name evidence="4" type="ORF">CPB83DRAFT_158098</name>
</gene>
<evidence type="ECO:0000259" key="3">
    <source>
        <dbReference type="Pfam" id="PF24883"/>
    </source>
</evidence>
<accession>A0A9P6EKK0</accession>
<keyword evidence="5" id="KW-1185">Reference proteome</keyword>
<keyword evidence="1" id="KW-0677">Repeat</keyword>